<feature type="domain" description="DUF5983" evidence="1">
    <location>
        <begin position="101"/>
        <end position="192"/>
    </location>
</feature>
<dbReference type="Proteomes" id="UP001055102">
    <property type="component" value="Unassembled WGS sequence"/>
</dbReference>
<proteinExistence type="predicted"/>
<evidence type="ECO:0000313" key="2">
    <source>
        <dbReference type="EMBL" id="GJE06871.1"/>
    </source>
</evidence>
<sequence>MSIASKIAHHAGAIELAAQRLDKSGFPALADGCTKAAAFLRAGLELERPRMLEVIENLRHQLAAWVEIADDEDDRQEDHDAITAADAILAGKTPAIETPRMLVLSTAHISESTNDMFDFNTDDVPQFFPKHPWGSPSEGLGWLIPIVGNEPFPHTCPEDLRAIRALAEANGCTWIMLDRDADVVDGLPIYEW</sequence>
<protein>
    <recommendedName>
        <fullName evidence="1">DUF5983 domain-containing protein</fullName>
    </recommendedName>
</protein>
<dbReference type="InterPro" id="IPR046025">
    <property type="entry name" value="DUF5983"/>
</dbReference>
<reference evidence="2" key="2">
    <citation type="submission" date="2021-08" db="EMBL/GenBank/DDBJ databases">
        <authorList>
            <person name="Tani A."/>
            <person name="Ola A."/>
            <person name="Ogura Y."/>
            <person name="Katsura K."/>
            <person name="Hayashi T."/>
        </authorList>
    </citation>
    <scope>NUCLEOTIDE SEQUENCE</scope>
    <source>
        <strain evidence="2">LMG 23639</strain>
    </source>
</reference>
<evidence type="ECO:0000259" key="1">
    <source>
        <dbReference type="Pfam" id="PF19419"/>
    </source>
</evidence>
<comment type="caution">
    <text evidence="2">The sequence shown here is derived from an EMBL/GenBank/DDBJ whole genome shotgun (WGS) entry which is preliminary data.</text>
</comment>
<organism evidence="2 3">
    <name type="scientific">Methylobacterium jeotgali</name>
    <dbReference type="NCBI Taxonomy" id="381630"/>
    <lineage>
        <taxon>Bacteria</taxon>
        <taxon>Pseudomonadati</taxon>
        <taxon>Pseudomonadota</taxon>
        <taxon>Alphaproteobacteria</taxon>
        <taxon>Hyphomicrobiales</taxon>
        <taxon>Methylobacteriaceae</taxon>
        <taxon>Methylobacterium</taxon>
    </lineage>
</organism>
<dbReference type="RefSeq" id="WP_238275800.1">
    <property type="nucleotide sequence ID" value="NZ_BPQR01000036.1"/>
</dbReference>
<dbReference type="Pfam" id="PF19419">
    <property type="entry name" value="DUF5983"/>
    <property type="match status" value="1"/>
</dbReference>
<name>A0ABQ4SXC0_9HYPH</name>
<accession>A0ABQ4SXC0</accession>
<evidence type="ECO:0000313" key="3">
    <source>
        <dbReference type="Proteomes" id="UP001055102"/>
    </source>
</evidence>
<dbReference type="EMBL" id="BPQR01000036">
    <property type="protein sequence ID" value="GJE06871.1"/>
    <property type="molecule type" value="Genomic_DNA"/>
</dbReference>
<reference evidence="2" key="1">
    <citation type="journal article" date="2021" name="Front. Microbiol.">
        <title>Comprehensive Comparative Genomics and Phenotyping of Methylobacterium Species.</title>
        <authorList>
            <person name="Alessa O."/>
            <person name="Ogura Y."/>
            <person name="Fujitani Y."/>
            <person name="Takami H."/>
            <person name="Hayashi T."/>
            <person name="Sahin N."/>
            <person name="Tani A."/>
        </authorList>
    </citation>
    <scope>NUCLEOTIDE SEQUENCE</scope>
    <source>
        <strain evidence="2">LMG 23639</strain>
    </source>
</reference>
<gene>
    <name evidence="2" type="ORF">AOPFMNJM_2193</name>
</gene>
<keyword evidence="3" id="KW-1185">Reference proteome</keyword>